<comment type="caution">
    <text evidence="2">The sequence shown here is derived from an EMBL/GenBank/DDBJ whole genome shotgun (WGS) entry which is preliminary data.</text>
</comment>
<proteinExistence type="predicted"/>
<accession>A0ABT3HRJ7</accession>
<feature type="signal peptide" evidence="1">
    <location>
        <begin position="1"/>
        <end position="18"/>
    </location>
</feature>
<keyword evidence="3" id="KW-1185">Reference proteome</keyword>
<evidence type="ECO:0000313" key="3">
    <source>
        <dbReference type="Proteomes" id="UP001163719"/>
    </source>
</evidence>
<evidence type="ECO:0000313" key="2">
    <source>
        <dbReference type="EMBL" id="MCW3162414.1"/>
    </source>
</evidence>
<protein>
    <recommendedName>
        <fullName evidence="4">C1q domain-containing protein</fullName>
    </recommendedName>
</protein>
<dbReference type="Gene3D" id="2.60.120.40">
    <property type="match status" value="1"/>
</dbReference>
<evidence type="ECO:0000256" key="1">
    <source>
        <dbReference type="SAM" id="SignalP"/>
    </source>
</evidence>
<gene>
    <name evidence="2" type="ORF">OH806_14180</name>
</gene>
<reference evidence="2" key="1">
    <citation type="submission" date="2022-10" db="EMBL/GenBank/DDBJ databases">
        <title>Chryseobacterium babae sp. nov. isolated from the gut of the beetle Oryctes rhinoceros, and Chryseobacterium kimseyorum sp. nov., isolated from a stick insect rearing cage.</title>
        <authorList>
            <person name="Shelomi M."/>
            <person name="Han C.-J."/>
            <person name="Chen W.-M."/>
            <person name="Chen H.-K."/>
            <person name="Liaw S.-J."/>
            <person name="Muhle E."/>
            <person name="Clermont D."/>
        </authorList>
    </citation>
    <scope>NUCLEOTIDE SEQUENCE</scope>
    <source>
        <strain evidence="2">WLa1L2M3</strain>
    </source>
</reference>
<dbReference type="RefSeq" id="WP_264744331.1">
    <property type="nucleotide sequence ID" value="NZ_JAPDHV010000007.1"/>
</dbReference>
<organism evidence="2 3">
    <name type="scientific">Chryseobacterium oryctis</name>
    <dbReference type="NCBI Taxonomy" id="2952618"/>
    <lineage>
        <taxon>Bacteria</taxon>
        <taxon>Pseudomonadati</taxon>
        <taxon>Bacteroidota</taxon>
        <taxon>Flavobacteriia</taxon>
        <taxon>Flavobacteriales</taxon>
        <taxon>Weeksellaceae</taxon>
        <taxon>Chryseobacterium group</taxon>
        <taxon>Chryseobacterium</taxon>
    </lineage>
</organism>
<sequence>MKNLLISALLTLSGFCCAQTGNVGINTTLPGSTLTVSGSIAGQYKNVSTSTTLGSNDFYTAFDGSSAGTFTLPAAAAAYPAAGNIKGRVYYIKNIGTANLSIKANGSELIDNQSGAGVSSVTVTPGGYTMLISKGTTSGATWEVAILINKATPTIAALSASDLITITGSSFTDFNNSIPQIIPFSSSDIIVNQGGSANWNDSGDYWNILESGIYKIEGYSYFRSGGAVTGNGAFTGINLNVTKNGTAISSIICGNRANFDNDTSSIGFTPINVSCIVPLNAGDKVYLTMNWGALNKPTTEVRIGAPASLTESRNFSLMQLSTAQ</sequence>
<dbReference type="InterPro" id="IPR008983">
    <property type="entry name" value="Tumour_necrosis_fac-like_dom"/>
</dbReference>
<name>A0ABT3HRJ7_9FLAO</name>
<dbReference type="Proteomes" id="UP001163719">
    <property type="component" value="Unassembled WGS sequence"/>
</dbReference>
<feature type="chain" id="PRO_5045878756" description="C1q domain-containing protein" evidence="1">
    <location>
        <begin position="19"/>
        <end position="324"/>
    </location>
</feature>
<keyword evidence="1" id="KW-0732">Signal</keyword>
<dbReference type="EMBL" id="JAPDHV010000007">
    <property type="protein sequence ID" value="MCW3162414.1"/>
    <property type="molecule type" value="Genomic_DNA"/>
</dbReference>
<evidence type="ECO:0008006" key="4">
    <source>
        <dbReference type="Google" id="ProtNLM"/>
    </source>
</evidence>